<protein>
    <submittedName>
        <fullName evidence="1">Uncharacterized protein</fullName>
    </submittedName>
</protein>
<dbReference type="RefSeq" id="WP_157293234.1">
    <property type="nucleotide sequence ID" value="NZ_CP009885.1"/>
</dbReference>
<dbReference type="KEGG" id="xfh:XFHB_13445"/>
<sequence>MFAPLHHCTKVFWGDASGAIALLGCKPEDIAHTVLFWVLFWWGTIAKVALQ</sequence>
<evidence type="ECO:0000313" key="2">
    <source>
        <dbReference type="Proteomes" id="UP000196980"/>
    </source>
</evidence>
<dbReference type="AlphaFoldDB" id="A0ABD7BYK1"/>
<accession>A0ABD7BYK1</accession>
<proteinExistence type="predicted"/>
<dbReference type="Proteomes" id="UP000196980">
    <property type="component" value="Chromosome"/>
</dbReference>
<evidence type="ECO:0000313" key="1">
    <source>
        <dbReference type="EMBL" id="QPB72663.1"/>
    </source>
</evidence>
<dbReference type="EMBL" id="CP009885">
    <property type="protein sequence ID" value="QPB72663.1"/>
    <property type="molecule type" value="Genomic_DNA"/>
</dbReference>
<organism evidence="1 2">
    <name type="scientific">Xylella fastidiosa</name>
    <dbReference type="NCBI Taxonomy" id="2371"/>
    <lineage>
        <taxon>Bacteria</taxon>
        <taxon>Pseudomonadati</taxon>
        <taxon>Pseudomonadota</taxon>
        <taxon>Gammaproteobacteria</taxon>
        <taxon>Lysobacterales</taxon>
        <taxon>Lysobacteraceae</taxon>
        <taxon>Xylella</taxon>
    </lineage>
</organism>
<name>A0ABD7BYK1_XYLFS</name>
<reference evidence="2" key="1">
    <citation type="submission" date="2014-11" db="EMBL/GenBank/DDBJ databases">
        <title>Xylella fastidiosa Hib4 Genome Sequencing.</title>
        <authorList>
            <person name="Pierry P.M."/>
            <person name="da Silva A.M."/>
        </authorList>
    </citation>
    <scope>NUCLEOTIDE SEQUENCE [LARGE SCALE GENOMIC DNA]</scope>
    <source>
        <strain evidence="2">Hib4</strain>
    </source>
</reference>
<gene>
    <name evidence="1" type="ORF">XFHB_13445</name>
</gene>